<comment type="caution">
    <text evidence="1">The sequence shown here is derived from an EMBL/GenBank/DDBJ whole genome shotgun (WGS) entry which is preliminary data.</text>
</comment>
<gene>
    <name evidence="1" type="ORF">Nepgr_019406</name>
</gene>
<dbReference type="EMBL" id="BSYO01000018">
    <property type="protein sequence ID" value="GMH17565.1"/>
    <property type="molecule type" value="Genomic_DNA"/>
</dbReference>
<evidence type="ECO:0000313" key="2">
    <source>
        <dbReference type="Proteomes" id="UP001279734"/>
    </source>
</evidence>
<sequence length="99" mass="10828">MSIRPITDEDCLAVLEKLSCLEEAVCSPALGTTPGTFWEPEQLGYGGDPSPCTSIGKLRRNIVETRKQLDANRARSAIPSPHLADNGFQSRFKDLRLIG</sequence>
<accession>A0AAD3XV73</accession>
<name>A0AAD3XV73_NEPGR</name>
<keyword evidence="2" id="KW-1185">Reference proteome</keyword>
<protein>
    <submittedName>
        <fullName evidence="1">Uncharacterized protein</fullName>
    </submittedName>
</protein>
<evidence type="ECO:0000313" key="1">
    <source>
        <dbReference type="EMBL" id="GMH17565.1"/>
    </source>
</evidence>
<reference evidence="1" key="1">
    <citation type="submission" date="2023-05" db="EMBL/GenBank/DDBJ databases">
        <title>Nepenthes gracilis genome sequencing.</title>
        <authorList>
            <person name="Fukushima K."/>
        </authorList>
    </citation>
    <scope>NUCLEOTIDE SEQUENCE</scope>
    <source>
        <strain evidence="1">SING2019-196</strain>
    </source>
</reference>
<organism evidence="1 2">
    <name type="scientific">Nepenthes gracilis</name>
    <name type="common">Slender pitcher plant</name>
    <dbReference type="NCBI Taxonomy" id="150966"/>
    <lineage>
        <taxon>Eukaryota</taxon>
        <taxon>Viridiplantae</taxon>
        <taxon>Streptophyta</taxon>
        <taxon>Embryophyta</taxon>
        <taxon>Tracheophyta</taxon>
        <taxon>Spermatophyta</taxon>
        <taxon>Magnoliopsida</taxon>
        <taxon>eudicotyledons</taxon>
        <taxon>Gunneridae</taxon>
        <taxon>Pentapetalae</taxon>
        <taxon>Caryophyllales</taxon>
        <taxon>Nepenthaceae</taxon>
        <taxon>Nepenthes</taxon>
    </lineage>
</organism>
<dbReference type="AlphaFoldDB" id="A0AAD3XV73"/>
<dbReference type="Proteomes" id="UP001279734">
    <property type="component" value="Unassembled WGS sequence"/>
</dbReference>
<proteinExistence type="predicted"/>